<dbReference type="AlphaFoldDB" id="A0A1B7LFJ8"/>
<dbReference type="SUPFAM" id="SSF46785">
    <property type="entry name" value="Winged helix' DNA-binding domain"/>
    <property type="match status" value="1"/>
</dbReference>
<evidence type="ECO:0000313" key="6">
    <source>
        <dbReference type="Proteomes" id="UP000078532"/>
    </source>
</evidence>
<dbReference type="SMART" id="SM00418">
    <property type="entry name" value="HTH_ARSR"/>
    <property type="match status" value="1"/>
</dbReference>
<dbReference type="InterPro" id="IPR001845">
    <property type="entry name" value="HTH_ArsR_DNA-bd_dom"/>
</dbReference>
<dbReference type="PROSITE" id="PS50987">
    <property type="entry name" value="HTH_ARSR_2"/>
    <property type="match status" value="1"/>
</dbReference>
<dbReference type="Pfam" id="PF01022">
    <property type="entry name" value="HTH_5"/>
    <property type="match status" value="1"/>
</dbReference>
<keyword evidence="6" id="KW-1185">Reference proteome</keyword>
<evidence type="ECO:0000313" key="5">
    <source>
        <dbReference type="EMBL" id="OAT82921.1"/>
    </source>
</evidence>
<organism evidence="5 6">
    <name type="scientific">Desulfotomaculum copahuensis</name>
    <dbReference type="NCBI Taxonomy" id="1838280"/>
    <lineage>
        <taxon>Bacteria</taxon>
        <taxon>Bacillati</taxon>
        <taxon>Bacillota</taxon>
        <taxon>Clostridia</taxon>
        <taxon>Eubacteriales</taxon>
        <taxon>Desulfotomaculaceae</taxon>
        <taxon>Desulfotomaculum</taxon>
    </lineage>
</organism>
<dbReference type="STRING" id="1838280.A6M21_08485"/>
<evidence type="ECO:0000256" key="3">
    <source>
        <dbReference type="ARBA" id="ARBA00023163"/>
    </source>
</evidence>
<dbReference type="InterPro" id="IPR011991">
    <property type="entry name" value="ArsR-like_HTH"/>
</dbReference>
<dbReference type="EMBL" id="LYVF01000127">
    <property type="protein sequence ID" value="OAT82921.1"/>
    <property type="molecule type" value="Genomic_DNA"/>
</dbReference>
<protein>
    <submittedName>
        <fullName evidence="5">Transcriptional regulator</fullName>
    </submittedName>
</protein>
<dbReference type="NCBIfam" id="NF033788">
    <property type="entry name" value="HTH_metalloreg"/>
    <property type="match status" value="1"/>
</dbReference>
<name>A0A1B7LFJ8_9FIRM</name>
<dbReference type="Proteomes" id="UP000078532">
    <property type="component" value="Unassembled WGS sequence"/>
</dbReference>
<dbReference type="RefSeq" id="WP_066667605.1">
    <property type="nucleotide sequence ID" value="NZ_LYVF01000127.1"/>
</dbReference>
<evidence type="ECO:0000256" key="1">
    <source>
        <dbReference type="ARBA" id="ARBA00023015"/>
    </source>
</evidence>
<reference evidence="5 6" key="1">
    <citation type="submission" date="2016-04" db="EMBL/GenBank/DDBJ databases">
        <authorList>
            <person name="Evans L.H."/>
            <person name="Alamgir A."/>
            <person name="Owens N."/>
            <person name="Weber N.D."/>
            <person name="Virtaneva K."/>
            <person name="Barbian K."/>
            <person name="Babar A."/>
            <person name="Rosenke K."/>
        </authorList>
    </citation>
    <scope>NUCLEOTIDE SEQUENCE [LARGE SCALE GENOMIC DNA]</scope>
    <source>
        <strain evidence="5 6">LMa1</strain>
    </source>
</reference>
<dbReference type="Gene3D" id="1.10.10.10">
    <property type="entry name" value="Winged helix-like DNA-binding domain superfamily/Winged helix DNA-binding domain"/>
    <property type="match status" value="1"/>
</dbReference>
<accession>A0A1B7LFJ8</accession>
<dbReference type="PROSITE" id="PS00846">
    <property type="entry name" value="HTH_ARSR_1"/>
    <property type="match status" value="1"/>
</dbReference>
<keyword evidence="3" id="KW-0804">Transcription</keyword>
<dbReference type="PRINTS" id="PR00778">
    <property type="entry name" value="HTHARSR"/>
</dbReference>
<evidence type="ECO:0000259" key="4">
    <source>
        <dbReference type="PROSITE" id="PS50987"/>
    </source>
</evidence>
<dbReference type="CDD" id="cd00090">
    <property type="entry name" value="HTH_ARSR"/>
    <property type="match status" value="1"/>
</dbReference>
<dbReference type="GO" id="GO:0003677">
    <property type="term" value="F:DNA binding"/>
    <property type="evidence" value="ECO:0007669"/>
    <property type="project" value="UniProtKB-KW"/>
</dbReference>
<sequence length="128" mass="14439">MTHRVEKDVCEEYCFNEEKVQRLRQEVERTAGLADIFKALADDTRLKIVYALAREELCVCDVANIIGATVAVASHHLRFLRAMGLARYRREGKRAYYSLDDQCVATIIGVALEHYRHRGAPAGNAGTE</sequence>
<proteinExistence type="predicted"/>
<evidence type="ECO:0000256" key="2">
    <source>
        <dbReference type="ARBA" id="ARBA00023125"/>
    </source>
</evidence>
<dbReference type="OrthoDB" id="9794330at2"/>
<dbReference type="InterPro" id="IPR018334">
    <property type="entry name" value="ArsR_HTH"/>
</dbReference>
<dbReference type="InterPro" id="IPR036390">
    <property type="entry name" value="WH_DNA-bd_sf"/>
</dbReference>
<dbReference type="InterPro" id="IPR051081">
    <property type="entry name" value="HTH_MetalResp_TranReg"/>
</dbReference>
<dbReference type="PANTHER" id="PTHR33154:SF18">
    <property type="entry name" value="ARSENICAL RESISTANCE OPERON REPRESSOR"/>
    <property type="match status" value="1"/>
</dbReference>
<keyword evidence="2" id="KW-0238">DNA-binding</keyword>
<dbReference type="GO" id="GO:0003700">
    <property type="term" value="F:DNA-binding transcription factor activity"/>
    <property type="evidence" value="ECO:0007669"/>
    <property type="project" value="InterPro"/>
</dbReference>
<dbReference type="PANTHER" id="PTHR33154">
    <property type="entry name" value="TRANSCRIPTIONAL REGULATOR, ARSR FAMILY"/>
    <property type="match status" value="1"/>
</dbReference>
<comment type="caution">
    <text evidence="5">The sequence shown here is derived from an EMBL/GenBank/DDBJ whole genome shotgun (WGS) entry which is preliminary data.</text>
</comment>
<gene>
    <name evidence="5" type="ORF">A6M21_08485</name>
</gene>
<keyword evidence="1" id="KW-0805">Transcription regulation</keyword>
<feature type="domain" description="HTH arsR-type" evidence="4">
    <location>
        <begin position="25"/>
        <end position="119"/>
    </location>
</feature>
<dbReference type="InterPro" id="IPR036388">
    <property type="entry name" value="WH-like_DNA-bd_sf"/>
</dbReference>